<dbReference type="EMBL" id="CM023472">
    <property type="protein sequence ID" value="KAH7958312.1"/>
    <property type="molecule type" value="Genomic_DNA"/>
</dbReference>
<keyword evidence="2" id="KW-1185">Reference proteome</keyword>
<evidence type="ECO:0000313" key="2">
    <source>
        <dbReference type="Proteomes" id="UP000821865"/>
    </source>
</evidence>
<sequence length="200" mass="22220">MMLRHRVTVRNGPRNKWVHFPKTSGEKAAGKEGFLRRGAIPGVIGYVDGSLIVIIAPKGDRKAAFMCRKGYYALNCIFASDSGYPLEPWLLTPVPGHPLTQTAEGNCNTAHAAMRSVVERCIELLKSCLRCRQRYRTLFYQPERVANIVMSRGMLHNLRLFEGDAEDDDDSDDDRTSSSSSGELHNNGDPRPCPEIGGLD</sequence>
<accession>A0ACB8D1P7</accession>
<comment type="caution">
    <text evidence="1">The sequence shown here is derived from an EMBL/GenBank/DDBJ whole genome shotgun (WGS) entry which is preliminary data.</text>
</comment>
<reference evidence="1" key="1">
    <citation type="submission" date="2020-05" db="EMBL/GenBank/DDBJ databases">
        <title>Large-scale comparative analyses of tick genomes elucidate their genetic diversity and vector capacities.</title>
        <authorList>
            <person name="Jia N."/>
            <person name="Wang J."/>
            <person name="Shi W."/>
            <person name="Du L."/>
            <person name="Sun Y."/>
            <person name="Zhan W."/>
            <person name="Jiang J."/>
            <person name="Wang Q."/>
            <person name="Zhang B."/>
            <person name="Ji P."/>
            <person name="Sakyi L.B."/>
            <person name="Cui X."/>
            <person name="Yuan T."/>
            <person name="Jiang B."/>
            <person name="Yang W."/>
            <person name="Lam T.T.-Y."/>
            <person name="Chang Q."/>
            <person name="Ding S."/>
            <person name="Wang X."/>
            <person name="Zhu J."/>
            <person name="Ruan X."/>
            <person name="Zhao L."/>
            <person name="Wei J."/>
            <person name="Que T."/>
            <person name="Du C."/>
            <person name="Cheng J."/>
            <person name="Dai P."/>
            <person name="Han X."/>
            <person name="Huang E."/>
            <person name="Gao Y."/>
            <person name="Liu J."/>
            <person name="Shao H."/>
            <person name="Ye R."/>
            <person name="Li L."/>
            <person name="Wei W."/>
            <person name="Wang X."/>
            <person name="Wang C."/>
            <person name="Yang T."/>
            <person name="Huo Q."/>
            <person name="Li W."/>
            <person name="Guo W."/>
            <person name="Chen H."/>
            <person name="Zhou L."/>
            <person name="Ni X."/>
            <person name="Tian J."/>
            <person name="Zhou Y."/>
            <person name="Sheng Y."/>
            <person name="Liu T."/>
            <person name="Pan Y."/>
            <person name="Xia L."/>
            <person name="Li J."/>
            <person name="Zhao F."/>
            <person name="Cao W."/>
        </authorList>
    </citation>
    <scope>NUCLEOTIDE SEQUENCE</scope>
    <source>
        <strain evidence="1">Dsil-2018</strain>
    </source>
</reference>
<protein>
    <submittedName>
        <fullName evidence="1">Uncharacterized protein</fullName>
    </submittedName>
</protein>
<evidence type="ECO:0000313" key="1">
    <source>
        <dbReference type="EMBL" id="KAH7958312.1"/>
    </source>
</evidence>
<name>A0ACB8D1P7_DERSI</name>
<dbReference type="Proteomes" id="UP000821865">
    <property type="component" value="Chromosome 3"/>
</dbReference>
<proteinExistence type="predicted"/>
<organism evidence="1 2">
    <name type="scientific">Dermacentor silvarum</name>
    <name type="common">Tick</name>
    <dbReference type="NCBI Taxonomy" id="543639"/>
    <lineage>
        <taxon>Eukaryota</taxon>
        <taxon>Metazoa</taxon>
        <taxon>Ecdysozoa</taxon>
        <taxon>Arthropoda</taxon>
        <taxon>Chelicerata</taxon>
        <taxon>Arachnida</taxon>
        <taxon>Acari</taxon>
        <taxon>Parasitiformes</taxon>
        <taxon>Ixodida</taxon>
        <taxon>Ixodoidea</taxon>
        <taxon>Ixodidae</taxon>
        <taxon>Rhipicephalinae</taxon>
        <taxon>Dermacentor</taxon>
    </lineage>
</organism>
<gene>
    <name evidence="1" type="ORF">HPB49_000706</name>
</gene>